<reference evidence="3" key="1">
    <citation type="journal article" date="2016" name="Nature">
        <title>Genome evolution in the allotetraploid frog Xenopus laevis.</title>
        <authorList>
            <person name="Session A.M."/>
            <person name="Uno Y."/>
            <person name="Kwon T."/>
            <person name="Chapman J.A."/>
            <person name="Toyoda A."/>
            <person name="Takahashi S."/>
            <person name="Fukui A."/>
            <person name="Hikosaka A."/>
            <person name="Suzuki A."/>
            <person name="Kondo M."/>
            <person name="van Heeringen S.J."/>
            <person name="Quigley I."/>
            <person name="Heinz S."/>
            <person name="Ogino H."/>
            <person name="Ochi H."/>
            <person name="Hellsten U."/>
            <person name="Lyons J.B."/>
            <person name="Simakov O."/>
            <person name="Putnam N."/>
            <person name="Stites J."/>
            <person name="Kuroki Y."/>
            <person name="Tanaka T."/>
            <person name="Michiue T."/>
            <person name="Watanabe M."/>
            <person name="Bogdanovic O."/>
            <person name="Lister R."/>
            <person name="Georgiou G."/>
            <person name="Paranjpe S.S."/>
            <person name="van Kruijsbergen I."/>
            <person name="Shu S."/>
            <person name="Carlson J."/>
            <person name="Kinoshita T."/>
            <person name="Ohta Y."/>
            <person name="Mawaribuchi S."/>
            <person name="Jenkins J."/>
            <person name="Grimwood J."/>
            <person name="Schmutz J."/>
            <person name="Mitros T."/>
            <person name="Mozaffari S.V."/>
            <person name="Suzuki Y."/>
            <person name="Haramoto Y."/>
            <person name="Yamamoto T.S."/>
            <person name="Takagi C."/>
            <person name="Heald R."/>
            <person name="Miller K."/>
            <person name="Haudenschild C."/>
            <person name="Kitzman J."/>
            <person name="Nakayama T."/>
            <person name="Izutsu Y."/>
            <person name="Robert J."/>
            <person name="Fortriede J."/>
            <person name="Burns K."/>
            <person name="Lotay V."/>
            <person name="Karimi K."/>
            <person name="Yasuoka Y."/>
            <person name="Dichmann D.S."/>
            <person name="Flajnik M.F."/>
            <person name="Houston D.W."/>
            <person name="Shendure J."/>
            <person name="DuPasquier L."/>
            <person name="Vize P.D."/>
            <person name="Zorn A.M."/>
            <person name="Ito M."/>
            <person name="Marcotte E.M."/>
            <person name="Wallingford J.B."/>
            <person name="Ito Y."/>
            <person name="Asashima M."/>
            <person name="Ueno N."/>
            <person name="Matsuda Y."/>
            <person name="Veenstra G.J."/>
            <person name="Fujiyama A."/>
            <person name="Harland R.M."/>
            <person name="Taira M."/>
            <person name="Rokhsar D.S."/>
        </authorList>
    </citation>
    <scope>NUCLEOTIDE SEQUENCE [LARGE SCALE GENOMIC DNA]</scope>
    <source>
        <strain evidence="3">J</strain>
    </source>
</reference>
<feature type="compositionally biased region" description="Polar residues" evidence="1">
    <location>
        <begin position="47"/>
        <end position="62"/>
    </location>
</feature>
<name>A0A974CZ73_XENLA</name>
<dbReference type="Proteomes" id="UP000694892">
    <property type="component" value="Chromosome 5L"/>
</dbReference>
<accession>A0A974CZ73</accession>
<evidence type="ECO:0000256" key="1">
    <source>
        <dbReference type="SAM" id="MobiDB-lite"/>
    </source>
</evidence>
<gene>
    <name evidence="2" type="ORF">XELAEV_18028068mg</name>
</gene>
<sequence>MGKLQKPATPAGITRQKDTAASTGIKQFFPPSQEPEPLEGDNMADRPTTSQENQTTSDSATEVGNNIEGILTALAQIPNKTDLHSLGSDLKHTIHMETATLKQELANVWDTLEDLEERTTHIGADALVNFKTVQKHDQAILDSRRHTEDLENRSRRCNIRIRGGLRISAKRGIESPPINIERIHRAGIQRGAALLPDTTKARNVDGIRFEESTVHLYQDLAVSTITQRHLLKPLTATLKDHNTGLDWESK</sequence>
<evidence type="ECO:0000313" key="2">
    <source>
        <dbReference type="EMBL" id="OCT81251.1"/>
    </source>
</evidence>
<evidence type="ECO:0000313" key="3">
    <source>
        <dbReference type="Proteomes" id="UP000694892"/>
    </source>
</evidence>
<proteinExistence type="predicted"/>
<organism evidence="2 3">
    <name type="scientific">Xenopus laevis</name>
    <name type="common">African clawed frog</name>
    <dbReference type="NCBI Taxonomy" id="8355"/>
    <lineage>
        <taxon>Eukaryota</taxon>
        <taxon>Metazoa</taxon>
        <taxon>Chordata</taxon>
        <taxon>Craniata</taxon>
        <taxon>Vertebrata</taxon>
        <taxon>Euteleostomi</taxon>
        <taxon>Amphibia</taxon>
        <taxon>Batrachia</taxon>
        <taxon>Anura</taxon>
        <taxon>Pipoidea</taxon>
        <taxon>Pipidae</taxon>
        <taxon>Xenopodinae</taxon>
        <taxon>Xenopus</taxon>
        <taxon>Xenopus</taxon>
    </lineage>
</organism>
<protein>
    <submittedName>
        <fullName evidence="2">Uncharacterized protein</fullName>
    </submittedName>
</protein>
<dbReference type="AlphaFoldDB" id="A0A974CZ73"/>
<feature type="region of interest" description="Disordered" evidence="1">
    <location>
        <begin position="1"/>
        <end position="62"/>
    </location>
</feature>
<dbReference type="EMBL" id="CM004474">
    <property type="protein sequence ID" value="OCT81251.1"/>
    <property type="molecule type" value="Genomic_DNA"/>
</dbReference>